<evidence type="ECO:0000259" key="4">
    <source>
        <dbReference type="Pfam" id="PF01555"/>
    </source>
</evidence>
<feature type="domain" description="DNA methylase N-4/N-6" evidence="4">
    <location>
        <begin position="26"/>
        <end position="244"/>
    </location>
</feature>
<dbReference type="InterPro" id="IPR002052">
    <property type="entry name" value="DNA_methylase_N6_adenine_CS"/>
</dbReference>
<dbReference type="InterPro" id="IPR001091">
    <property type="entry name" value="RM_Methyltransferase"/>
</dbReference>
<evidence type="ECO:0000256" key="2">
    <source>
        <dbReference type="ARBA" id="ARBA00022603"/>
    </source>
</evidence>
<dbReference type="AlphaFoldDB" id="A0A0F9QNZ3"/>
<dbReference type="PROSITE" id="PS00092">
    <property type="entry name" value="N6_MTASE"/>
    <property type="match status" value="1"/>
</dbReference>
<gene>
    <name evidence="5" type="ORF">LCGC14_0678470</name>
</gene>
<comment type="similarity">
    <text evidence="1">Belongs to the N(4)/N(6)-methyltransferase family.</text>
</comment>
<keyword evidence="2" id="KW-0489">Methyltransferase</keyword>
<dbReference type="GO" id="GO:0003677">
    <property type="term" value="F:DNA binding"/>
    <property type="evidence" value="ECO:0007669"/>
    <property type="project" value="InterPro"/>
</dbReference>
<proteinExistence type="inferred from homology"/>
<dbReference type="InterPro" id="IPR029063">
    <property type="entry name" value="SAM-dependent_MTases_sf"/>
</dbReference>
<dbReference type="PANTHER" id="PTHR13370">
    <property type="entry name" value="RNA METHYLASE-RELATED"/>
    <property type="match status" value="1"/>
</dbReference>
<dbReference type="PRINTS" id="PR00508">
    <property type="entry name" value="S21N4MTFRASE"/>
</dbReference>
<evidence type="ECO:0000256" key="1">
    <source>
        <dbReference type="ARBA" id="ARBA00006594"/>
    </source>
</evidence>
<keyword evidence="3" id="KW-0808">Transferase</keyword>
<evidence type="ECO:0000313" key="5">
    <source>
        <dbReference type="EMBL" id="KKN45900.1"/>
    </source>
</evidence>
<sequence>MTASHAVLHGDCLGLGGMSLLRSSSVDHAITDPPYTPHTHDQQRIRWTARGDVPGGITRPAELSRSKDLGFEPIDNELRARVAAELARVVRRWVLVFTDDSGMQPWIDALEGADLQFVRSLVWIKIGCAPQFTGDRPANGYELIVVAHQTKPDGKPMKKRWNAGGKRGVYVHPIVLNRGGHDDRVHTTQKPEALLEEFVRDFTDPGEVILDPFLGSGTTLVAAKRFNRGGIGWEMQEHYAEVARRRIADVIQDQRVTYSRGKQTQTELAL</sequence>
<reference evidence="5" key="1">
    <citation type="journal article" date="2015" name="Nature">
        <title>Complex archaea that bridge the gap between prokaryotes and eukaryotes.</title>
        <authorList>
            <person name="Spang A."/>
            <person name="Saw J.H."/>
            <person name="Jorgensen S.L."/>
            <person name="Zaremba-Niedzwiedzka K."/>
            <person name="Martijn J."/>
            <person name="Lind A.E."/>
            <person name="van Eijk R."/>
            <person name="Schleper C."/>
            <person name="Guy L."/>
            <person name="Ettema T.J."/>
        </authorList>
    </citation>
    <scope>NUCLEOTIDE SEQUENCE</scope>
</reference>
<protein>
    <recommendedName>
        <fullName evidence="4">DNA methylase N-4/N-6 domain-containing protein</fullName>
    </recommendedName>
</protein>
<dbReference type="Pfam" id="PF01555">
    <property type="entry name" value="N6_N4_Mtase"/>
    <property type="match status" value="1"/>
</dbReference>
<accession>A0A0F9QNZ3</accession>
<dbReference type="Gene3D" id="3.40.50.150">
    <property type="entry name" value="Vaccinia Virus protein VP39"/>
    <property type="match status" value="1"/>
</dbReference>
<dbReference type="PANTHER" id="PTHR13370:SF3">
    <property type="entry name" value="TRNA (GUANINE(10)-N2)-METHYLTRANSFERASE HOMOLOG"/>
    <property type="match status" value="1"/>
</dbReference>
<name>A0A0F9QNZ3_9ZZZZ</name>
<evidence type="ECO:0000256" key="3">
    <source>
        <dbReference type="ARBA" id="ARBA00022679"/>
    </source>
</evidence>
<dbReference type="GO" id="GO:0008170">
    <property type="term" value="F:N-methyltransferase activity"/>
    <property type="evidence" value="ECO:0007669"/>
    <property type="project" value="InterPro"/>
</dbReference>
<dbReference type="InterPro" id="IPR002941">
    <property type="entry name" value="DNA_methylase_N4/N6"/>
</dbReference>
<dbReference type="GO" id="GO:0009007">
    <property type="term" value="F:site-specific DNA-methyltransferase (adenine-specific) activity"/>
    <property type="evidence" value="ECO:0007669"/>
    <property type="project" value="TreeGrafter"/>
</dbReference>
<dbReference type="SUPFAM" id="SSF53335">
    <property type="entry name" value="S-adenosyl-L-methionine-dependent methyltransferases"/>
    <property type="match status" value="1"/>
</dbReference>
<comment type="caution">
    <text evidence="5">The sequence shown here is derived from an EMBL/GenBank/DDBJ whole genome shotgun (WGS) entry which is preliminary data.</text>
</comment>
<dbReference type="GO" id="GO:0032259">
    <property type="term" value="P:methylation"/>
    <property type="evidence" value="ECO:0007669"/>
    <property type="project" value="UniProtKB-KW"/>
</dbReference>
<dbReference type="GO" id="GO:0005737">
    <property type="term" value="C:cytoplasm"/>
    <property type="evidence" value="ECO:0007669"/>
    <property type="project" value="TreeGrafter"/>
</dbReference>
<organism evidence="5">
    <name type="scientific">marine sediment metagenome</name>
    <dbReference type="NCBI Taxonomy" id="412755"/>
    <lineage>
        <taxon>unclassified sequences</taxon>
        <taxon>metagenomes</taxon>
        <taxon>ecological metagenomes</taxon>
    </lineage>
</organism>
<dbReference type="EMBL" id="LAZR01001360">
    <property type="protein sequence ID" value="KKN45900.1"/>
    <property type="molecule type" value="Genomic_DNA"/>
</dbReference>